<dbReference type="Gene3D" id="3.90.79.10">
    <property type="entry name" value="Nucleoside Triphosphate Pyrophosphohydrolase"/>
    <property type="match status" value="1"/>
</dbReference>
<gene>
    <name evidence="4" type="ORF">B1H18_34045</name>
</gene>
<proteinExistence type="predicted"/>
<dbReference type="PANTHER" id="PTHR43046">
    <property type="entry name" value="GDP-MANNOSE MANNOSYL HYDROLASE"/>
    <property type="match status" value="1"/>
</dbReference>
<comment type="caution">
    <text evidence="4">The sequence shown here is derived from an EMBL/GenBank/DDBJ whole genome shotgun (WGS) entry which is preliminary data.</text>
</comment>
<dbReference type="InterPro" id="IPR000086">
    <property type="entry name" value="NUDIX_hydrolase_dom"/>
</dbReference>
<dbReference type="Proteomes" id="UP000190539">
    <property type="component" value="Unassembled WGS sequence"/>
</dbReference>
<dbReference type="Pfam" id="PF00293">
    <property type="entry name" value="NUDIX"/>
    <property type="match status" value="1"/>
</dbReference>
<feature type="domain" description="Nudix hydrolase" evidence="3">
    <location>
        <begin position="19"/>
        <end position="148"/>
    </location>
</feature>
<dbReference type="CDD" id="cd18879">
    <property type="entry name" value="NUDIX_Hydrolase"/>
    <property type="match status" value="1"/>
</dbReference>
<organism evidence="4 5">
    <name type="scientific">Streptomyces tsukubensis</name>
    <dbReference type="NCBI Taxonomy" id="83656"/>
    <lineage>
        <taxon>Bacteria</taxon>
        <taxon>Bacillati</taxon>
        <taxon>Actinomycetota</taxon>
        <taxon>Actinomycetes</taxon>
        <taxon>Kitasatosporales</taxon>
        <taxon>Streptomycetaceae</taxon>
        <taxon>Streptomyces</taxon>
    </lineage>
</organism>
<dbReference type="OrthoDB" id="9814308at2"/>
<name>A0A1V3ZY98_9ACTN</name>
<keyword evidence="5" id="KW-1185">Reference proteome</keyword>
<dbReference type="SUPFAM" id="SSF55811">
    <property type="entry name" value="Nudix"/>
    <property type="match status" value="1"/>
</dbReference>
<dbReference type="RefSeq" id="WP_077974447.1">
    <property type="nucleotide sequence ID" value="NZ_CP045178.1"/>
</dbReference>
<evidence type="ECO:0000313" key="4">
    <source>
        <dbReference type="EMBL" id="OON71380.1"/>
    </source>
</evidence>
<sequence length="159" mass="17689">MATPDYIRDLRAHVGHRLLPLPGVSAVVFDDEGRLLLGRRSDTGDWALIGGIGEPGEQPADTAVREVFEETAVRCVPERVLLVENLQPTRFANGDECEFMDISFRCRAVGGEARVNDDESLEVGWFALDALPQLNEFARLRIKLAQEDVPTWFAPVTQL</sequence>
<evidence type="ECO:0000313" key="5">
    <source>
        <dbReference type="Proteomes" id="UP000190539"/>
    </source>
</evidence>
<dbReference type="GO" id="GO:0016787">
    <property type="term" value="F:hydrolase activity"/>
    <property type="evidence" value="ECO:0007669"/>
    <property type="project" value="UniProtKB-KW"/>
</dbReference>
<evidence type="ECO:0000256" key="2">
    <source>
        <dbReference type="ARBA" id="ARBA00022801"/>
    </source>
</evidence>
<reference evidence="4 5" key="1">
    <citation type="submission" date="2017-02" db="EMBL/GenBank/DDBJ databases">
        <title>Draft Genome Sequence of Streptomyces tsukubaensis F601, a Producer of the immunosuppressant tacrolimus FK506.</title>
        <authorList>
            <person name="Zong G."/>
            <person name="Zhong C."/>
            <person name="Fu J."/>
            <person name="Qin R."/>
            <person name="Cao G."/>
        </authorList>
    </citation>
    <scope>NUCLEOTIDE SEQUENCE [LARGE SCALE GENOMIC DNA]</scope>
    <source>
        <strain evidence="4 5">F601</strain>
    </source>
</reference>
<evidence type="ECO:0000256" key="1">
    <source>
        <dbReference type="ARBA" id="ARBA00001946"/>
    </source>
</evidence>
<comment type="cofactor">
    <cofactor evidence="1">
        <name>Mg(2+)</name>
        <dbReference type="ChEBI" id="CHEBI:18420"/>
    </cofactor>
</comment>
<dbReference type="AlphaFoldDB" id="A0A1V3ZY98"/>
<dbReference type="EMBL" id="MVFC01000060">
    <property type="protein sequence ID" value="OON71380.1"/>
    <property type="molecule type" value="Genomic_DNA"/>
</dbReference>
<keyword evidence="2 4" id="KW-0378">Hydrolase</keyword>
<evidence type="ECO:0000259" key="3">
    <source>
        <dbReference type="PROSITE" id="PS51462"/>
    </source>
</evidence>
<dbReference type="PANTHER" id="PTHR43046:SF16">
    <property type="entry name" value="ADP-RIBOSE PYROPHOSPHATASE YJHB-RELATED"/>
    <property type="match status" value="1"/>
</dbReference>
<dbReference type="STRING" id="83656.B1H18_34045"/>
<dbReference type="InterPro" id="IPR015797">
    <property type="entry name" value="NUDIX_hydrolase-like_dom_sf"/>
</dbReference>
<protein>
    <submittedName>
        <fullName evidence="4">NUDIX hydrolase</fullName>
    </submittedName>
</protein>
<accession>A0A1V3ZY98</accession>
<dbReference type="PROSITE" id="PS51462">
    <property type="entry name" value="NUDIX"/>
    <property type="match status" value="1"/>
</dbReference>